<dbReference type="InterPro" id="IPR011576">
    <property type="entry name" value="Pyridox_Oxase_N"/>
</dbReference>
<feature type="domain" description="Pyridoxamine 5'-phosphate oxidase N-terminal" evidence="6">
    <location>
        <begin position="17"/>
        <end position="113"/>
    </location>
</feature>
<feature type="binding site" evidence="5">
    <location>
        <begin position="55"/>
        <end position="56"/>
    </location>
    <ligand>
        <name>FMN</name>
        <dbReference type="ChEBI" id="CHEBI:58210"/>
    </ligand>
</feature>
<evidence type="ECO:0000256" key="4">
    <source>
        <dbReference type="ARBA" id="ARBA00023002"/>
    </source>
</evidence>
<dbReference type="Proteomes" id="UP000032430">
    <property type="component" value="Chromosome I"/>
</dbReference>
<dbReference type="RefSeq" id="WP_045096260.1">
    <property type="nucleotide sequence ID" value="NZ_LN614827.1"/>
</dbReference>
<dbReference type="InterPro" id="IPR019576">
    <property type="entry name" value="Pyridoxamine_oxidase_dimer_C"/>
</dbReference>
<dbReference type="Pfam" id="PF01243">
    <property type="entry name" value="PNPOx_N"/>
    <property type="match status" value="1"/>
</dbReference>
<dbReference type="PANTHER" id="PTHR10851">
    <property type="entry name" value="PYRIDOXINE-5-PHOSPHATE OXIDASE"/>
    <property type="match status" value="1"/>
</dbReference>
<keyword evidence="9" id="KW-1185">Reference proteome</keyword>
<dbReference type="PIRSF" id="PIRSF000190">
    <property type="entry name" value="Pyd_amn-ph_oxd"/>
    <property type="match status" value="1"/>
</dbReference>
<dbReference type="OrthoDB" id="5645701at2"/>
<evidence type="ECO:0000256" key="3">
    <source>
        <dbReference type="ARBA" id="ARBA00022643"/>
    </source>
</evidence>
<feature type="binding site" evidence="5">
    <location>
        <position position="61"/>
    </location>
    <ligand>
        <name>FMN</name>
        <dbReference type="ChEBI" id="CHEBI:58210"/>
    </ligand>
</feature>
<dbReference type="SUPFAM" id="SSF50475">
    <property type="entry name" value="FMN-binding split barrel"/>
    <property type="match status" value="1"/>
</dbReference>
<evidence type="ECO:0000259" key="7">
    <source>
        <dbReference type="Pfam" id="PF10590"/>
    </source>
</evidence>
<dbReference type="Gene3D" id="2.30.110.10">
    <property type="entry name" value="Electron Transport, Fmn-binding Protein, Chain A"/>
    <property type="match status" value="1"/>
</dbReference>
<evidence type="ECO:0000256" key="1">
    <source>
        <dbReference type="ARBA" id="ARBA00007301"/>
    </source>
</evidence>
<sequence>MIDPIKQLNIWIDEERHKGAPNPQQAVLSTATKKSIPHARVVAIREISEQSLLFFTQKGTRKVTELTTNPSASLTFWFELLQREVIIEGVVESLLPEENERYWQTYPREAQIRFYSYAATSSQPILNKHQLEKTKKDIDVNYQDKPLPMSEFYCGFRIKPVRMVFYAYRTDELSDVLEYRYVDNSWIKTMLSP</sequence>
<dbReference type="GO" id="GO:0010181">
    <property type="term" value="F:FMN binding"/>
    <property type="evidence" value="ECO:0007669"/>
    <property type="project" value="InterPro"/>
</dbReference>
<reference evidence="9" key="1">
    <citation type="submission" date="2014-09" db="EMBL/GenBank/DDBJ databases">
        <authorList>
            <person name="Gomez-Valero L."/>
        </authorList>
    </citation>
    <scope>NUCLEOTIDE SEQUENCE [LARGE SCALE GENOMIC DNA]</scope>
    <source>
        <strain evidence="9">ATCC700992</strain>
    </source>
</reference>
<proteinExistence type="inferred from homology"/>
<comment type="cofactor">
    <cofactor evidence="5">
        <name>FMN</name>
        <dbReference type="ChEBI" id="CHEBI:58210"/>
    </cofactor>
    <text evidence="5">Binds 1 FMN per subunit.</text>
</comment>
<comment type="similarity">
    <text evidence="1">Belongs to the pyridoxamine 5'-phosphate oxidase family.</text>
</comment>
<evidence type="ECO:0000256" key="2">
    <source>
        <dbReference type="ARBA" id="ARBA00022630"/>
    </source>
</evidence>
<dbReference type="GO" id="GO:0004733">
    <property type="term" value="F:pyridoxamine phosphate oxidase activity"/>
    <property type="evidence" value="ECO:0007669"/>
    <property type="project" value="UniProtKB-EC"/>
</dbReference>
<dbReference type="KEGG" id="lfa:LFA_2463"/>
<feature type="domain" description="Pyridoxine 5'-phosphate oxidase dimerisation C-terminal" evidence="7">
    <location>
        <begin position="153"/>
        <end position="193"/>
    </location>
</feature>
<accession>A0A098G8N8</accession>
<evidence type="ECO:0000256" key="5">
    <source>
        <dbReference type="PIRSR" id="PIRSR000190-2"/>
    </source>
</evidence>
<dbReference type="InterPro" id="IPR012349">
    <property type="entry name" value="Split_barrel_FMN-bd"/>
</dbReference>
<dbReference type="InterPro" id="IPR000659">
    <property type="entry name" value="Pyridox_Oxase"/>
</dbReference>
<name>A0A098G8N8_9GAMM</name>
<keyword evidence="4 8" id="KW-0560">Oxidoreductase</keyword>
<dbReference type="EC" id="1.4.3.5" evidence="8"/>
<protein>
    <submittedName>
        <fullName evidence="8">Pyridoxamine 5''-phosphate oxidase</fullName>
        <ecNumber evidence="8">1.4.3.5</ecNumber>
    </submittedName>
</protein>
<dbReference type="GO" id="GO:0008615">
    <property type="term" value="P:pyridoxine biosynthetic process"/>
    <property type="evidence" value="ECO:0007669"/>
    <property type="project" value="InterPro"/>
</dbReference>
<evidence type="ECO:0000259" key="6">
    <source>
        <dbReference type="Pfam" id="PF01243"/>
    </source>
</evidence>
<dbReference type="NCBIfam" id="NF004231">
    <property type="entry name" value="PRK05679.1"/>
    <property type="match status" value="1"/>
</dbReference>
<evidence type="ECO:0000313" key="8">
    <source>
        <dbReference type="EMBL" id="CEG57835.1"/>
    </source>
</evidence>
<organism evidence="8 9">
    <name type="scientific">Legionella fallonii LLAP-10</name>
    <dbReference type="NCBI Taxonomy" id="1212491"/>
    <lineage>
        <taxon>Bacteria</taxon>
        <taxon>Pseudomonadati</taxon>
        <taxon>Pseudomonadota</taxon>
        <taxon>Gammaproteobacteria</taxon>
        <taxon>Legionellales</taxon>
        <taxon>Legionellaceae</taxon>
        <taxon>Legionella</taxon>
    </lineage>
</organism>
<dbReference type="PANTHER" id="PTHR10851:SF0">
    <property type="entry name" value="PYRIDOXINE-5'-PHOSPHATE OXIDASE"/>
    <property type="match status" value="1"/>
</dbReference>
<dbReference type="AlphaFoldDB" id="A0A098G8N8"/>
<dbReference type="EMBL" id="LN614827">
    <property type="protein sequence ID" value="CEG57835.1"/>
    <property type="molecule type" value="Genomic_DNA"/>
</dbReference>
<dbReference type="Pfam" id="PF10590">
    <property type="entry name" value="PNP_phzG_C"/>
    <property type="match status" value="1"/>
</dbReference>
<gene>
    <name evidence="8" type="ORF">LFA_2463</name>
</gene>
<keyword evidence="2" id="KW-0285">Flavoprotein</keyword>
<dbReference type="STRING" id="1212491.LFA_2463"/>
<feature type="binding site" evidence="5">
    <location>
        <position position="62"/>
    </location>
    <ligand>
        <name>FMN</name>
        <dbReference type="ChEBI" id="CHEBI:58210"/>
    </ligand>
</feature>
<keyword evidence="3 5" id="KW-0288">FMN</keyword>
<dbReference type="HOGENOM" id="CLU_032263_2_3_6"/>
<evidence type="ECO:0000313" key="9">
    <source>
        <dbReference type="Proteomes" id="UP000032430"/>
    </source>
</evidence>